<dbReference type="SMART" id="SM00717">
    <property type="entry name" value="SANT"/>
    <property type="match status" value="1"/>
</dbReference>
<evidence type="ECO:0000313" key="2">
    <source>
        <dbReference type="EMBL" id="CAI9937375.1"/>
    </source>
</evidence>
<dbReference type="EMBL" id="CATOUU010000646">
    <property type="protein sequence ID" value="CAI9937375.1"/>
    <property type="molecule type" value="Genomic_DNA"/>
</dbReference>
<proteinExistence type="predicted"/>
<dbReference type="EMBL" id="CAXDID020000443">
    <property type="protein sequence ID" value="CAL6092259.1"/>
    <property type="molecule type" value="Genomic_DNA"/>
</dbReference>
<dbReference type="SUPFAM" id="SSF46689">
    <property type="entry name" value="Homeodomain-like"/>
    <property type="match status" value="1"/>
</dbReference>
<keyword evidence="5" id="KW-1185">Reference proteome</keyword>
<evidence type="ECO:0000313" key="3">
    <source>
        <dbReference type="EMBL" id="CAL6030789.1"/>
    </source>
</evidence>
<comment type="caution">
    <text evidence="2">The sequence shown here is derived from an EMBL/GenBank/DDBJ whole genome shotgun (WGS) entry which is preliminary data.</text>
</comment>
<evidence type="ECO:0000313" key="4">
    <source>
        <dbReference type="EMBL" id="CAL6092259.1"/>
    </source>
</evidence>
<evidence type="ECO:0000259" key="1">
    <source>
        <dbReference type="PROSITE" id="PS50090"/>
    </source>
</evidence>
<dbReference type="AlphaFoldDB" id="A0AA86U0Q8"/>
<reference evidence="3 5" key="2">
    <citation type="submission" date="2024-07" db="EMBL/GenBank/DDBJ databases">
        <authorList>
            <person name="Akdeniz Z."/>
        </authorList>
    </citation>
    <scope>NUCLEOTIDE SEQUENCE [LARGE SCALE GENOMIC DNA]</scope>
</reference>
<dbReference type="InterPro" id="IPR009057">
    <property type="entry name" value="Homeodomain-like_sf"/>
</dbReference>
<protein>
    <submittedName>
        <fullName evidence="2">Myb-like DNA-binding domain-containing protein</fullName>
    </submittedName>
    <submittedName>
        <fullName evidence="3">Myb-like_DNA-binding domain-containing protein</fullName>
    </submittedName>
</protein>
<dbReference type="CDD" id="cd00167">
    <property type="entry name" value="SANT"/>
    <property type="match status" value="1"/>
</dbReference>
<organism evidence="2">
    <name type="scientific">Hexamita inflata</name>
    <dbReference type="NCBI Taxonomy" id="28002"/>
    <lineage>
        <taxon>Eukaryota</taxon>
        <taxon>Metamonada</taxon>
        <taxon>Diplomonadida</taxon>
        <taxon>Hexamitidae</taxon>
        <taxon>Hexamitinae</taxon>
        <taxon>Hexamita</taxon>
    </lineage>
</organism>
<dbReference type="EMBL" id="CAXDID020000118">
    <property type="protein sequence ID" value="CAL6030789.1"/>
    <property type="molecule type" value="Genomic_DNA"/>
</dbReference>
<feature type="domain" description="Myb-like" evidence="1">
    <location>
        <begin position="1"/>
        <end position="49"/>
    </location>
</feature>
<evidence type="ECO:0000313" key="5">
    <source>
        <dbReference type="Proteomes" id="UP001642409"/>
    </source>
</evidence>
<accession>A0AA86U0Q8</accession>
<gene>
    <name evidence="2" type="ORF">HINF_LOCUS25020</name>
    <name evidence="3" type="ORF">HINF_LOCUS33666</name>
    <name evidence="4" type="ORF">HINF_LOCUS66179</name>
</gene>
<name>A0AA86U0Q8_9EUKA</name>
<sequence length="86" mass="10277">MSYIKWSLNDEFALKQAVDKYGNDWSAIQKHVFPERCAVRLKNKYYSRIYRNKAFENGASSQSDYQLNQNDYDVLVKIKDFIEQNQ</sequence>
<dbReference type="PROSITE" id="PS50090">
    <property type="entry name" value="MYB_LIKE"/>
    <property type="match status" value="1"/>
</dbReference>
<dbReference type="InterPro" id="IPR001005">
    <property type="entry name" value="SANT/Myb"/>
</dbReference>
<dbReference type="Pfam" id="PF00249">
    <property type="entry name" value="Myb_DNA-binding"/>
    <property type="match status" value="1"/>
</dbReference>
<dbReference type="GO" id="GO:0003677">
    <property type="term" value="F:DNA binding"/>
    <property type="evidence" value="ECO:0007669"/>
    <property type="project" value="UniProtKB-KW"/>
</dbReference>
<dbReference type="Proteomes" id="UP001642409">
    <property type="component" value="Unassembled WGS sequence"/>
</dbReference>
<reference evidence="2" key="1">
    <citation type="submission" date="2023-06" db="EMBL/GenBank/DDBJ databases">
        <authorList>
            <person name="Kurt Z."/>
        </authorList>
    </citation>
    <scope>NUCLEOTIDE SEQUENCE</scope>
</reference>
<dbReference type="Gene3D" id="1.10.10.60">
    <property type="entry name" value="Homeodomain-like"/>
    <property type="match status" value="1"/>
</dbReference>
<keyword evidence="2" id="KW-0238">DNA-binding</keyword>